<reference evidence="3 4" key="1">
    <citation type="journal article" date="2011" name="Front. Microbiol.">
        <title>Genomic signatures of strain selection and enhancement in Bacillus atrophaeus var. globigii, a historical biowarfare simulant.</title>
        <authorList>
            <person name="Gibbons H.S."/>
            <person name="Broomall S.M."/>
            <person name="McNew L.A."/>
            <person name="Daligault H."/>
            <person name="Chapman C."/>
            <person name="Bruce D."/>
            <person name="Karavis M."/>
            <person name="Krepps M."/>
            <person name="McGregor P.A."/>
            <person name="Hong C."/>
            <person name="Park K.H."/>
            <person name="Akmal A."/>
            <person name="Feldman A."/>
            <person name="Lin J.S."/>
            <person name="Chang W.E."/>
            <person name="Higgs B.W."/>
            <person name="Demirev P."/>
            <person name="Lindquist J."/>
            <person name="Liem A."/>
            <person name="Fochler E."/>
            <person name="Read T.D."/>
            <person name="Tapia R."/>
            <person name="Johnson S."/>
            <person name="Bishop-Lilly K.A."/>
            <person name="Detter C."/>
            <person name="Han C."/>
            <person name="Sozhamannan S."/>
            <person name="Rosenzweig C.N."/>
            <person name="Skowronski E.W."/>
        </authorList>
    </citation>
    <scope>NUCLEOTIDE SEQUENCE [LARGE SCALE GENOMIC DNA]</scope>
    <source>
        <strain evidence="3 4">CC-PW-9</strain>
    </source>
</reference>
<dbReference type="Pfam" id="PF23862">
    <property type="entry name" value="CdsD_C"/>
    <property type="match status" value="1"/>
</dbReference>
<accession>A0A432ZQF9</accession>
<feature type="chain" id="PRO_5019158699" description="CdsD C-terminal domain-containing protein" evidence="1">
    <location>
        <begin position="20"/>
        <end position="111"/>
    </location>
</feature>
<comment type="caution">
    <text evidence="3">The sequence shown here is derived from an EMBL/GenBank/DDBJ whole genome shotgun (WGS) entry which is preliminary data.</text>
</comment>
<dbReference type="AlphaFoldDB" id="A0A432ZQF9"/>
<gene>
    <name evidence="3" type="ORF">CWI84_07555</name>
</gene>
<name>A0A432ZQF9_9GAMM</name>
<dbReference type="EMBL" id="PIQH01000006">
    <property type="protein sequence ID" value="RUO80144.1"/>
    <property type="molecule type" value="Genomic_DNA"/>
</dbReference>
<dbReference type="InterPro" id="IPR056283">
    <property type="entry name" value="CdsD_C"/>
</dbReference>
<keyword evidence="4" id="KW-1185">Reference proteome</keyword>
<evidence type="ECO:0000259" key="2">
    <source>
        <dbReference type="Pfam" id="PF23862"/>
    </source>
</evidence>
<sequence>MKYCLSGLLTIGVALSVNAQDPTQPYGWNQQQQSLAVPVTLKVSAIRVGNHSATAVINGRSVEQGDQIEGYTVIEIMPSYVLVSDQSQQHRLTVFNAGNVSIKRSSEQGER</sequence>
<feature type="domain" description="CdsD C-terminal" evidence="2">
    <location>
        <begin position="47"/>
        <end position="83"/>
    </location>
</feature>
<evidence type="ECO:0000313" key="3">
    <source>
        <dbReference type="EMBL" id="RUO80144.1"/>
    </source>
</evidence>
<protein>
    <recommendedName>
        <fullName evidence="2">CdsD C-terminal domain-containing protein</fullName>
    </recommendedName>
</protein>
<dbReference type="RefSeq" id="WP_126841982.1">
    <property type="nucleotide sequence ID" value="NZ_PIQH01000006.1"/>
</dbReference>
<proteinExistence type="predicted"/>
<evidence type="ECO:0000256" key="1">
    <source>
        <dbReference type="SAM" id="SignalP"/>
    </source>
</evidence>
<organism evidence="3 4">
    <name type="scientific">Idiomarina tyrosinivorans</name>
    <dbReference type="NCBI Taxonomy" id="1445662"/>
    <lineage>
        <taxon>Bacteria</taxon>
        <taxon>Pseudomonadati</taxon>
        <taxon>Pseudomonadota</taxon>
        <taxon>Gammaproteobacteria</taxon>
        <taxon>Alteromonadales</taxon>
        <taxon>Idiomarinaceae</taxon>
        <taxon>Idiomarina</taxon>
    </lineage>
</organism>
<keyword evidence="1" id="KW-0732">Signal</keyword>
<dbReference type="OrthoDB" id="6241005at2"/>
<dbReference type="Proteomes" id="UP000287996">
    <property type="component" value="Unassembled WGS sequence"/>
</dbReference>
<feature type="signal peptide" evidence="1">
    <location>
        <begin position="1"/>
        <end position="19"/>
    </location>
</feature>
<evidence type="ECO:0000313" key="4">
    <source>
        <dbReference type="Proteomes" id="UP000287996"/>
    </source>
</evidence>